<dbReference type="Pfam" id="PF12022">
    <property type="entry name" value="COG2_C"/>
    <property type="match status" value="1"/>
</dbReference>
<dbReference type="InterPro" id="IPR024603">
    <property type="entry name" value="COG_complex_COG2_C"/>
</dbReference>
<evidence type="ECO:0000313" key="4">
    <source>
        <dbReference type="WBParaSite" id="HNAJ_0001167701-mRNA-1"/>
    </source>
</evidence>
<dbReference type="STRING" id="102285.A0A0R3TV49"/>
<dbReference type="WBParaSite" id="HNAJ_0001167701-mRNA-1">
    <property type="protein sequence ID" value="HNAJ_0001167701-mRNA-1"/>
    <property type="gene ID" value="HNAJ_0001167701"/>
</dbReference>
<evidence type="ECO:0000313" key="2">
    <source>
        <dbReference type="EMBL" id="VDO11040.1"/>
    </source>
</evidence>
<evidence type="ECO:0000259" key="1">
    <source>
        <dbReference type="Pfam" id="PF12022"/>
    </source>
</evidence>
<keyword evidence="3" id="KW-1185">Reference proteome</keyword>
<accession>A0A0R3TV49</accession>
<gene>
    <name evidence="2" type="ORF">HNAJ_LOCUS11667</name>
</gene>
<organism evidence="4">
    <name type="scientific">Rodentolepis nana</name>
    <name type="common">Dwarf tapeworm</name>
    <name type="synonym">Hymenolepis nana</name>
    <dbReference type="NCBI Taxonomy" id="102285"/>
    <lineage>
        <taxon>Eukaryota</taxon>
        <taxon>Metazoa</taxon>
        <taxon>Spiralia</taxon>
        <taxon>Lophotrochozoa</taxon>
        <taxon>Platyhelminthes</taxon>
        <taxon>Cestoda</taxon>
        <taxon>Eucestoda</taxon>
        <taxon>Cyclophyllidea</taxon>
        <taxon>Hymenolepididae</taxon>
        <taxon>Rodentolepis</taxon>
    </lineage>
</organism>
<reference evidence="2 3" key="2">
    <citation type="submission" date="2018-11" db="EMBL/GenBank/DDBJ databases">
        <authorList>
            <consortium name="Pathogen Informatics"/>
        </authorList>
    </citation>
    <scope>NUCLEOTIDE SEQUENCE [LARGE SCALE GENOMIC DNA]</scope>
</reference>
<dbReference type="Proteomes" id="UP000278807">
    <property type="component" value="Unassembled WGS sequence"/>
</dbReference>
<protein>
    <submittedName>
        <fullName evidence="4">COG2_C domain-containing protein</fullName>
    </submittedName>
</protein>
<proteinExistence type="predicted"/>
<name>A0A0R3TV49_RODNA</name>
<dbReference type="EMBL" id="UZAE01013715">
    <property type="protein sequence ID" value="VDO11040.1"/>
    <property type="molecule type" value="Genomic_DNA"/>
</dbReference>
<dbReference type="AlphaFoldDB" id="A0A0R3TV49"/>
<sequence length="81" mass="8923">MESVRKVEDSLRRLRVARAVGGAQQAGGAGKTDDDKIRHQVRLDTQEYIDQLKTLTLLSETALKSNLDVLATPETDPMTVT</sequence>
<reference evidence="4" key="1">
    <citation type="submission" date="2017-02" db="UniProtKB">
        <authorList>
            <consortium name="WormBaseParasite"/>
        </authorList>
    </citation>
    <scope>IDENTIFICATION</scope>
</reference>
<feature type="domain" description="COG complex component COG2 C-terminal" evidence="1">
    <location>
        <begin position="2"/>
        <end position="44"/>
    </location>
</feature>
<evidence type="ECO:0000313" key="3">
    <source>
        <dbReference type="Proteomes" id="UP000278807"/>
    </source>
</evidence>